<proteinExistence type="predicted"/>
<evidence type="ECO:0000313" key="3">
    <source>
        <dbReference type="Proteomes" id="UP001221757"/>
    </source>
</evidence>
<comment type="caution">
    <text evidence="2">The sequence shown here is derived from an EMBL/GenBank/DDBJ whole genome shotgun (WGS) entry which is preliminary data.</text>
</comment>
<evidence type="ECO:0000259" key="1">
    <source>
        <dbReference type="Pfam" id="PF12937"/>
    </source>
</evidence>
<sequence length="177" mass="19998">MFRSTSPSRPCQLADPAPSLRIRELLRSNSQPPDNLQSTISALSEELARYDGALREELAGLEATRAVLRVYYDDCGALLAPIRRLPSELLVKIFGLLSSEKNESRAAFPVTSLNEAMFRLSQDHLLVLSRICSWFHTLVMNTSTLWDTIHLDILWTTPADTKKIMFVLRRILERGGN</sequence>
<gene>
    <name evidence="2" type="ORF">B0H17DRAFT_1196292</name>
</gene>
<organism evidence="2 3">
    <name type="scientific">Mycena rosella</name>
    <name type="common">Pink bonnet</name>
    <name type="synonym">Agaricus rosellus</name>
    <dbReference type="NCBI Taxonomy" id="1033263"/>
    <lineage>
        <taxon>Eukaryota</taxon>
        <taxon>Fungi</taxon>
        <taxon>Dikarya</taxon>
        <taxon>Basidiomycota</taxon>
        <taxon>Agaricomycotina</taxon>
        <taxon>Agaricomycetes</taxon>
        <taxon>Agaricomycetidae</taxon>
        <taxon>Agaricales</taxon>
        <taxon>Marasmiineae</taxon>
        <taxon>Mycenaceae</taxon>
        <taxon>Mycena</taxon>
    </lineage>
</organism>
<keyword evidence="3" id="KW-1185">Reference proteome</keyword>
<dbReference type="InterPro" id="IPR001810">
    <property type="entry name" value="F-box_dom"/>
</dbReference>
<dbReference type="Proteomes" id="UP001221757">
    <property type="component" value="Unassembled WGS sequence"/>
</dbReference>
<evidence type="ECO:0000313" key="2">
    <source>
        <dbReference type="EMBL" id="KAJ7699200.1"/>
    </source>
</evidence>
<accession>A0AAD7GKE1</accession>
<protein>
    <recommendedName>
        <fullName evidence="1">F-box domain-containing protein</fullName>
    </recommendedName>
</protein>
<name>A0AAD7GKE1_MYCRO</name>
<dbReference type="Pfam" id="PF12937">
    <property type="entry name" value="F-box-like"/>
    <property type="match status" value="1"/>
</dbReference>
<dbReference type="EMBL" id="JARKIE010000023">
    <property type="protein sequence ID" value="KAJ7699200.1"/>
    <property type="molecule type" value="Genomic_DNA"/>
</dbReference>
<dbReference type="AlphaFoldDB" id="A0AAD7GKE1"/>
<reference evidence="2" key="1">
    <citation type="submission" date="2023-03" db="EMBL/GenBank/DDBJ databases">
        <title>Massive genome expansion in bonnet fungi (Mycena s.s.) driven by repeated elements and novel gene families across ecological guilds.</title>
        <authorList>
            <consortium name="Lawrence Berkeley National Laboratory"/>
            <person name="Harder C.B."/>
            <person name="Miyauchi S."/>
            <person name="Viragh M."/>
            <person name="Kuo A."/>
            <person name="Thoen E."/>
            <person name="Andreopoulos B."/>
            <person name="Lu D."/>
            <person name="Skrede I."/>
            <person name="Drula E."/>
            <person name="Henrissat B."/>
            <person name="Morin E."/>
            <person name="Kohler A."/>
            <person name="Barry K."/>
            <person name="LaButti K."/>
            <person name="Morin E."/>
            <person name="Salamov A."/>
            <person name="Lipzen A."/>
            <person name="Mereny Z."/>
            <person name="Hegedus B."/>
            <person name="Baldrian P."/>
            <person name="Stursova M."/>
            <person name="Weitz H."/>
            <person name="Taylor A."/>
            <person name="Grigoriev I.V."/>
            <person name="Nagy L.G."/>
            <person name="Martin F."/>
            <person name="Kauserud H."/>
        </authorList>
    </citation>
    <scope>NUCLEOTIDE SEQUENCE</scope>
    <source>
        <strain evidence="2">CBHHK067</strain>
    </source>
</reference>
<feature type="domain" description="F-box" evidence="1">
    <location>
        <begin position="82"/>
        <end position="151"/>
    </location>
</feature>